<name>A0A809RAW9_9BACT</name>
<feature type="transmembrane region" description="Helical" evidence="17">
    <location>
        <begin position="295"/>
        <end position="314"/>
    </location>
</feature>
<evidence type="ECO:0000256" key="2">
    <source>
        <dbReference type="ARBA" id="ARBA00022676"/>
    </source>
</evidence>
<comment type="similarity">
    <text evidence="11">Belongs to the SEDS family. FtsW subfamily.</text>
</comment>
<evidence type="ECO:0000256" key="15">
    <source>
        <dbReference type="ARBA" id="ARBA00049902"/>
    </source>
</evidence>
<gene>
    <name evidence="18" type="ORF">NPRO_22980</name>
</gene>
<comment type="catalytic activity">
    <reaction evidence="15">
        <text>[GlcNAc-(1-&gt;4)-Mur2Ac(oyl-L-Ala-gamma-D-Glu-L-Lys-D-Ala-D-Ala)](n)-di-trans,octa-cis-undecaprenyl diphosphate + beta-D-GlcNAc-(1-&gt;4)-Mur2Ac(oyl-L-Ala-gamma-D-Glu-L-Lys-D-Ala-D-Ala)-di-trans,octa-cis-undecaprenyl diphosphate = [GlcNAc-(1-&gt;4)-Mur2Ac(oyl-L-Ala-gamma-D-Glu-L-Lys-D-Ala-D-Ala)](n+1)-di-trans,octa-cis-undecaprenyl diphosphate + di-trans,octa-cis-undecaprenyl diphosphate + H(+)</text>
        <dbReference type="Rhea" id="RHEA:23708"/>
        <dbReference type="Rhea" id="RHEA-COMP:9602"/>
        <dbReference type="Rhea" id="RHEA-COMP:9603"/>
        <dbReference type="ChEBI" id="CHEBI:15378"/>
        <dbReference type="ChEBI" id="CHEBI:58405"/>
        <dbReference type="ChEBI" id="CHEBI:60033"/>
        <dbReference type="ChEBI" id="CHEBI:78435"/>
        <dbReference type="EC" id="2.4.99.28"/>
    </reaction>
</comment>
<evidence type="ECO:0000256" key="8">
    <source>
        <dbReference type="ARBA" id="ARBA00023136"/>
    </source>
</evidence>
<evidence type="ECO:0000256" key="9">
    <source>
        <dbReference type="ARBA" id="ARBA00032370"/>
    </source>
</evidence>
<feature type="transmembrane region" description="Helical" evidence="17">
    <location>
        <begin position="82"/>
        <end position="100"/>
    </location>
</feature>
<keyword evidence="5" id="KW-0133">Cell shape</keyword>
<dbReference type="GO" id="GO:0051301">
    <property type="term" value="P:cell division"/>
    <property type="evidence" value="ECO:0007669"/>
    <property type="project" value="UniProtKB-KW"/>
</dbReference>
<dbReference type="GO" id="GO:0005886">
    <property type="term" value="C:plasma membrane"/>
    <property type="evidence" value="ECO:0007669"/>
    <property type="project" value="TreeGrafter"/>
</dbReference>
<organism evidence="18 19">
    <name type="scientific">Candidatus Nitrosymbiomonas proteolyticus</name>
    <dbReference type="NCBI Taxonomy" id="2608984"/>
    <lineage>
        <taxon>Bacteria</taxon>
        <taxon>Bacillati</taxon>
        <taxon>Armatimonadota</taxon>
        <taxon>Armatimonadota incertae sedis</taxon>
        <taxon>Candidatus Nitrosymbiomonas</taxon>
    </lineage>
</organism>
<evidence type="ECO:0000256" key="16">
    <source>
        <dbReference type="ARBA" id="ARBA00049966"/>
    </source>
</evidence>
<evidence type="ECO:0000256" key="7">
    <source>
        <dbReference type="ARBA" id="ARBA00022989"/>
    </source>
</evidence>
<dbReference type="GO" id="GO:0015648">
    <property type="term" value="F:lipid-linked peptidoglycan transporter activity"/>
    <property type="evidence" value="ECO:0007669"/>
    <property type="project" value="TreeGrafter"/>
</dbReference>
<feature type="transmembrane region" description="Helical" evidence="17">
    <location>
        <begin position="353"/>
        <end position="374"/>
    </location>
</feature>
<evidence type="ECO:0000256" key="10">
    <source>
        <dbReference type="ARBA" id="ARBA00033270"/>
    </source>
</evidence>
<comment type="function">
    <text evidence="16">Peptidoglycan polymerase that is essential for cell division.</text>
</comment>
<evidence type="ECO:0000256" key="1">
    <source>
        <dbReference type="ARBA" id="ARBA00004141"/>
    </source>
</evidence>
<dbReference type="GO" id="GO:0008360">
    <property type="term" value="P:regulation of cell shape"/>
    <property type="evidence" value="ECO:0007669"/>
    <property type="project" value="UniProtKB-KW"/>
</dbReference>
<evidence type="ECO:0000313" key="18">
    <source>
        <dbReference type="EMBL" id="BBO24703.1"/>
    </source>
</evidence>
<protein>
    <recommendedName>
        <fullName evidence="12">Probable peptidoglycan glycosyltransferase FtsW</fullName>
        <ecNumber evidence="14">2.4.99.28</ecNumber>
    </recommendedName>
    <alternativeName>
        <fullName evidence="13">Cell division protein FtsW</fullName>
    </alternativeName>
    <alternativeName>
        <fullName evidence="10">Cell wall polymerase</fullName>
    </alternativeName>
    <alternativeName>
        <fullName evidence="9">Peptidoglycan polymerase</fullName>
    </alternativeName>
</protein>
<dbReference type="Proteomes" id="UP000662873">
    <property type="component" value="Chromosome"/>
</dbReference>
<evidence type="ECO:0000256" key="6">
    <source>
        <dbReference type="ARBA" id="ARBA00022984"/>
    </source>
</evidence>
<dbReference type="EC" id="2.4.99.28" evidence="14"/>
<proteinExistence type="inferred from homology"/>
<keyword evidence="3" id="KW-0808">Transferase</keyword>
<dbReference type="GO" id="GO:0009252">
    <property type="term" value="P:peptidoglycan biosynthetic process"/>
    <property type="evidence" value="ECO:0007669"/>
    <property type="project" value="UniProtKB-KW"/>
</dbReference>
<evidence type="ECO:0000256" key="17">
    <source>
        <dbReference type="SAM" id="Phobius"/>
    </source>
</evidence>
<keyword evidence="6" id="KW-0573">Peptidoglycan synthesis</keyword>
<dbReference type="EMBL" id="AP021858">
    <property type="protein sequence ID" value="BBO24703.1"/>
    <property type="molecule type" value="Genomic_DNA"/>
</dbReference>
<reference evidence="18" key="1">
    <citation type="journal article" name="DNA Res.">
        <title>The physiological potential of anammox bacteria as revealed by their core genome structure.</title>
        <authorList>
            <person name="Okubo T."/>
            <person name="Toyoda A."/>
            <person name="Fukuhara K."/>
            <person name="Uchiyama I."/>
            <person name="Harigaya Y."/>
            <person name="Kuroiwa M."/>
            <person name="Suzuki T."/>
            <person name="Murakami Y."/>
            <person name="Suwa Y."/>
            <person name="Takami H."/>
        </authorList>
    </citation>
    <scope>NUCLEOTIDE SEQUENCE</scope>
    <source>
        <strain evidence="18">317325-2</strain>
    </source>
</reference>
<sequence>MRKFFARRKLADGLLYQLAIVSSVLGLLFILDSGYARSIHNQRGLFPKEFVNQLLFLAAGLAVFAIVRRIPISNWLKTSKALWFLTFVALVMVMVPGIGYEMNGAHRWLNLGLKVQPAEFAKVAVILYVAGALATRKAWPKNVPKPGSKALYLDSVVVPKLKRFLPAVWVAIAAALIALEPDLGTAAVVGVVAWVLFAVGGVSLKSMVWGTAIALVGCAGFLFAEPYRIERIVNHFHRYDARFIDDVGFQTVRSELAMASGGLFGVSPGAGAAKHVLPAATTDFASTTIGEEFGLAGWLVVAGVLAALTWRLFWLAQRSNDKFSSLVLAGAATWIGVQTITNLVMANGTLPPIGIPIPFISSGGSSLVALWALIGICQSAAVPKLAVVEEDVHESGSHRWRDRRSRVSSA</sequence>
<evidence type="ECO:0000256" key="12">
    <source>
        <dbReference type="ARBA" id="ARBA00041185"/>
    </source>
</evidence>
<keyword evidence="2" id="KW-0328">Glycosyltransferase</keyword>
<keyword evidence="8 17" id="KW-0472">Membrane</keyword>
<dbReference type="KEGG" id="npy:NPRO_22980"/>
<feature type="transmembrane region" description="Helical" evidence="17">
    <location>
        <begin position="12"/>
        <end position="30"/>
    </location>
</feature>
<dbReference type="InterPro" id="IPR001182">
    <property type="entry name" value="FtsW/RodA"/>
</dbReference>
<keyword evidence="7 17" id="KW-1133">Transmembrane helix</keyword>
<keyword evidence="18" id="KW-0132">Cell division</keyword>
<evidence type="ECO:0000256" key="3">
    <source>
        <dbReference type="ARBA" id="ARBA00022679"/>
    </source>
</evidence>
<dbReference type="GO" id="GO:0032153">
    <property type="term" value="C:cell division site"/>
    <property type="evidence" value="ECO:0007669"/>
    <property type="project" value="TreeGrafter"/>
</dbReference>
<accession>A0A809RAW9</accession>
<evidence type="ECO:0000256" key="14">
    <source>
        <dbReference type="ARBA" id="ARBA00044770"/>
    </source>
</evidence>
<dbReference type="AlphaFoldDB" id="A0A809RAW9"/>
<dbReference type="Pfam" id="PF01098">
    <property type="entry name" value="FTSW_RODA_SPOVE"/>
    <property type="match status" value="1"/>
</dbReference>
<evidence type="ECO:0000256" key="11">
    <source>
        <dbReference type="ARBA" id="ARBA00038053"/>
    </source>
</evidence>
<feature type="transmembrane region" description="Helical" evidence="17">
    <location>
        <begin position="50"/>
        <end position="70"/>
    </location>
</feature>
<dbReference type="PANTHER" id="PTHR30474">
    <property type="entry name" value="CELL CYCLE PROTEIN"/>
    <property type="match status" value="1"/>
</dbReference>
<keyword evidence="18" id="KW-0131">Cell cycle</keyword>
<comment type="subcellular location">
    <subcellularLocation>
        <location evidence="1">Membrane</location>
        <topology evidence="1">Multi-pass membrane protein</topology>
    </subcellularLocation>
</comment>
<evidence type="ECO:0000256" key="5">
    <source>
        <dbReference type="ARBA" id="ARBA00022960"/>
    </source>
</evidence>
<feature type="transmembrane region" description="Helical" evidence="17">
    <location>
        <begin position="185"/>
        <end position="202"/>
    </location>
</feature>
<evidence type="ECO:0000256" key="4">
    <source>
        <dbReference type="ARBA" id="ARBA00022692"/>
    </source>
</evidence>
<keyword evidence="4 17" id="KW-0812">Transmembrane</keyword>
<dbReference type="GO" id="GO:0008955">
    <property type="term" value="F:peptidoglycan glycosyltransferase activity"/>
    <property type="evidence" value="ECO:0007669"/>
    <property type="project" value="UniProtKB-EC"/>
</dbReference>
<feature type="transmembrane region" description="Helical" evidence="17">
    <location>
        <begin position="326"/>
        <end position="347"/>
    </location>
</feature>
<evidence type="ECO:0000313" key="19">
    <source>
        <dbReference type="Proteomes" id="UP000662873"/>
    </source>
</evidence>
<dbReference type="PANTHER" id="PTHR30474:SF2">
    <property type="entry name" value="PEPTIDOGLYCAN GLYCOSYLTRANSFERASE FTSW-RELATED"/>
    <property type="match status" value="1"/>
</dbReference>
<evidence type="ECO:0000256" key="13">
    <source>
        <dbReference type="ARBA" id="ARBA00041418"/>
    </source>
</evidence>
<feature type="transmembrane region" description="Helical" evidence="17">
    <location>
        <begin position="207"/>
        <end position="224"/>
    </location>
</feature>